<organism evidence="1 2">
    <name type="scientific">Turnera subulata</name>
    <dbReference type="NCBI Taxonomy" id="218843"/>
    <lineage>
        <taxon>Eukaryota</taxon>
        <taxon>Viridiplantae</taxon>
        <taxon>Streptophyta</taxon>
        <taxon>Embryophyta</taxon>
        <taxon>Tracheophyta</taxon>
        <taxon>Spermatophyta</taxon>
        <taxon>Magnoliopsida</taxon>
        <taxon>eudicotyledons</taxon>
        <taxon>Gunneridae</taxon>
        <taxon>Pentapetalae</taxon>
        <taxon>rosids</taxon>
        <taxon>fabids</taxon>
        <taxon>Malpighiales</taxon>
        <taxon>Passifloraceae</taxon>
        <taxon>Turnera</taxon>
    </lineage>
</organism>
<keyword evidence="2" id="KW-1185">Reference proteome</keyword>
<dbReference type="Proteomes" id="UP001141552">
    <property type="component" value="Unassembled WGS sequence"/>
</dbReference>
<evidence type="ECO:0008006" key="3">
    <source>
        <dbReference type="Google" id="ProtNLM"/>
    </source>
</evidence>
<accession>A0A9Q0FB60</accession>
<protein>
    <recommendedName>
        <fullName evidence="3">F-box domain-containing protein</fullName>
    </recommendedName>
</protein>
<dbReference type="EMBL" id="JAKUCV010006467">
    <property type="protein sequence ID" value="KAJ4827182.1"/>
    <property type="molecule type" value="Genomic_DNA"/>
</dbReference>
<evidence type="ECO:0000313" key="1">
    <source>
        <dbReference type="EMBL" id="KAJ4827182.1"/>
    </source>
</evidence>
<name>A0A9Q0FB60_9ROSI</name>
<reference evidence="1" key="2">
    <citation type="journal article" date="2023" name="Plants (Basel)">
        <title>Annotation of the Turnera subulata (Passifloraceae) Draft Genome Reveals the S-Locus Evolved after the Divergence of Turneroideae from Passifloroideae in a Stepwise Manner.</title>
        <authorList>
            <person name="Henning P.M."/>
            <person name="Roalson E.H."/>
            <person name="Mir W."/>
            <person name="McCubbin A.G."/>
            <person name="Shore J.S."/>
        </authorList>
    </citation>
    <scope>NUCLEOTIDE SEQUENCE</scope>
    <source>
        <strain evidence="1">F60SS</strain>
    </source>
</reference>
<dbReference type="AlphaFoldDB" id="A0A9Q0FB60"/>
<comment type="caution">
    <text evidence="1">The sequence shown here is derived from an EMBL/GenBank/DDBJ whole genome shotgun (WGS) entry which is preliminary data.</text>
</comment>
<proteinExistence type="predicted"/>
<sequence>MAGRWSDLPRELLEKIGCCLSNNYLDILRFRAVCSSCGYCAIGIFDLEDGLVKSWCEYYGCKLQTKRKAFHYWVRRVFGFLRRSNENILASYSLNLH</sequence>
<reference evidence="1" key="1">
    <citation type="submission" date="2022-02" db="EMBL/GenBank/DDBJ databases">
        <authorList>
            <person name="Henning P.M."/>
            <person name="McCubbin A.G."/>
            <person name="Shore J.S."/>
        </authorList>
    </citation>
    <scope>NUCLEOTIDE SEQUENCE</scope>
    <source>
        <strain evidence="1">F60SS</strain>
        <tissue evidence="1">Leaves</tissue>
    </source>
</reference>
<gene>
    <name evidence="1" type="ORF">Tsubulata_030172</name>
</gene>
<evidence type="ECO:0000313" key="2">
    <source>
        <dbReference type="Proteomes" id="UP001141552"/>
    </source>
</evidence>